<evidence type="ECO:0000313" key="2">
    <source>
        <dbReference type="Proteomes" id="UP000694864"/>
    </source>
</evidence>
<sequence length="182" mass="20818">MKVSTPKKRRLEWMTIRSEKKNKQREDQENIPPNSEANSTSPIQPNRVSPNILIDITNEHESPRMKRMCIIKETKAKRKNGESSSASGNNLDENVEEPYMAPESRNDNPKGAPSKDHASSSRSLNSLYNPEVYDENGDATYSCEHCGALMWYNKRIDKRSKKSNPKFSLCCMHRKIDLPLPP</sequence>
<feature type="compositionally biased region" description="Polar residues" evidence="1">
    <location>
        <begin position="82"/>
        <end position="92"/>
    </location>
</feature>
<feature type="compositionally biased region" description="Basic and acidic residues" evidence="1">
    <location>
        <begin position="17"/>
        <end position="28"/>
    </location>
</feature>
<evidence type="ECO:0000313" key="3">
    <source>
        <dbReference type="RefSeq" id="XP_019089270.1"/>
    </source>
</evidence>
<accession>A0ABM1QR82</accession>
<gene>
    <name evidence="3" type="primary">LOC109128046</name>
</gene>
<dbReference type="Proteomes" id="UP000694864">
    <property type="component" value="Chromosome 12"/>
</dbReference>
<dbReference type="RefSeq" id="XP_019089270.1">
    <property type="nucleotide sequence ID" value="XM_019233725.1"/>
</dbReference>
<feature type="compositionally biased region" description="Basic and acidic residues" evidence="1">
    <location>
        <begin position="104"/>
        <end position="119"/>
    </location>
</feature>
<feature type="compositionally biased region" description="Polar residues" evidence="1">
    <location>
        <begin position="31"/>
        <end position="49"/>
    </location>
</feature>
<feature type="region of interest" description="Disordered" evidence="1">
    <location>
        <begin position="1"/>
        <end position="128"/>
    </location>
</feature>
<keyword evidence="2" id="KW-1185">Reference proteome</keyword>
<feature type="compositionally biased region" description="Basic and acidic residues" evidence="1">
    <location>
        <begin position="57"/>
        <end position="74"/>
    </location>
</feature>
<proteinExistence type="predicted"/>
<name>A0ABM1QR82_CAMSA</name>
<dbReference type="GeneID" id="109128046"/>
<reference evidence="2" key="1">
    <citation type="journal article" date="2014" name="Nat. Commun.">
        <title>The emerging biofuel crop Camelina sativa retains a highly undifferentiated hexaploid genome structure.</title>
        <authorList>
            <person name="Kagale S."/>
            <person name="Koh C."/>
            <person name="Nixon J."/>
            <person name="Bollina V."/>
            <person name="Clarke W.E."/>
            <person name="Tuteja R."/>
            <person name="Spillane C."/>
            <person name="Robinson S.J."/>
            <person name="Links M.G."/>
            <person name="Clarke C."/>
            <person name="Higgins E.E."/>
            <person name="Huebert T."/>
            <person name="Sharpe A.G."/>
            <person name="Parkin I.A."/>
        </authorList>
    </citation>
    <scope>NUCLEOTIDE SEQUENCE [LARGE SCALE GENOMIC DNA]</scope>
    <source>
        <strain evidence="2">cv. DH55</strain>
    </source>
</reference>
<protein>
    <submittedName>
        <fullName evidence="3">Uncharacterized protein LOC109128046</fullName>
    </submittedName>
</protein>
<evidence type="ECO:0000256" key="1">
    <source>
        <dbReference type="SAM" id="MobiDB-lite"/>
    </source>
</evidence>
<reference evidence="3" key="2">
    <citation type="submission" date="2025-08" db="UniProtKB">
        <authorList>
            <consortium name="RefSeq"/>
        </authorList>
    </citation>
    <scope>IDENTIFICATION</scope>
    <source>
        <tissue evidence="3">Leaf</tissue>
    </source>
</reference>
<organism evidence="2 3">
    <name type="scientific">Camelina sativa</name>
    <name type="common">False flax</name>
    <name type="synonym">Myagrum sativum</name>
    <dbReference type="NCBI Taxonomy" id="90675"/>
    <lineage>
        <taxon>Eukaryota</taxon>
        <taxon>Viridiplantae</taxon>
        <taxon>Streptophyta</taxon>
        <taxon>Embryophyta</taxon>
        <taxon>Tracheophyta</taxon>
        <taxon>Spermatophyta</taxon>
        <taxon>Magnoliopsida</taxon>
        <taxon>eudicotyledons</taxon>
        <taxon>Gunneridae</taxon>
        <taxon>Pentapetalae</taxon>
        <taxon>rosids</taxon>
        <taxon>malvids</taxon>
        <taxon>Brassicales</taxon>
        <taxon>Brassicaceae</taxon>
        <taxon>Camelineae</taxon>
        <taxon>Camelina</taxon>
    </lineage>
</organism>
<feature type="compositionally biased region" description="Basic residues" evidence="1">
    <location>
        <begin position="1"/>
        <end position="10"/>
    </location>
</feature>